<evidence type="ECO:0000313" key="18">
    <source>
        <dbReference type="EMBL" id="SET13960.1"/>
    </source>
</evidence>
<dbReference type="Gene3D" id="2.60.40.1730">
    <property type="entry name" value="tricorn interacting facor f3 domain"/>
    <property type="match status" value="1"/>
</dbReference>
<proteinExistence type="inferred from homology"/>
<evidence type="ECO:0000313" key="20">
    <source>
        <dbReference type="Proteomes" id="UP000321514"/>
    </source>
</evidence>
<comment type="catalytic activity">
    <reaction evidence="1">
        <text>Release of an N-terminal amino acid, Xaa-|-Yaa- from a peptide, amide or arylamide. Xaa is preferably Ala, but may be most amino acids including Pro (slow action). When a terminal hydrophobic residue is followed by a prolyl residue, the two may be released as an intact Xaa-Pro dipeptide.</text>
        <dbReference type="EC" id="3.4.11.2"/>
    </reaction>
</comment>
<keyword evidence="8 12" id="KW-0482">Metalloprotease</keyword>
<dbReference type="GO" id="GO:0008270">
    <property type="term" value="F:zinc ion binding"/>
    <property type="evidence" value="ECO:0007669"/>
    <property type="project" value="UniProtKB-UniRule"/>
</dbReference>
<dbReference type="PANTHER" id="PTHR11533:SF174">
    <property type="entry name" value="PUROMYCIN-SENSITIVE AMINOPEPTIDASE-RELATED"/>
    <property type="match status" value="1"/>
</dbReference>
<feature type="domain" description="Aminopeptidase N-like N-terminal" evidence="16">
    <location>
        <begin position="55"/>
        <end position="232"/>
    </location>
</feature>
<comment type="caution">
    <text evidence="17">The sequence shown here is derived from an EMBL/GenBank/DDBJ whole genome shotgun (WGS) entry which is preliminary data.</text>
</comment>
<dbReference type="EMBL" id="FOIB01000001">
    <property type="protein sequence ID" value="SET13960.1"/>
    <property type="molecule type" value="Genomic_DNA"/>
</dbReference>
<reference evidence="17 20" key="2">
    <citation type="submission" date="2019-07" db="EMBL/GenBank/DDBJ databases">
        <title>Whole genome shotgun sequence of Myxococcus fulvus NBRC 100333.</title>
        <authorList>
            <person name="Hosoyama A."/>
            <person name="Uohara A."/>
            <person name="Ohji S."/>
            <person name="Ichikawa N."/>
        </authorList>
    </citation>
    <scope>NUCLEOTIDE SEQUENCE [LARGE SCALE GENOMIC DNA]</scope>
    <source>
        <strain evidence="17 20">NBRC 100333</strain>
    </source>
</reference>
<accession>A0A511SUP6</accession>
<evidence type="ECO:0000256" key="11">
    <source>
        <dbReference type="PIRSR" id="PIRSR634016-4"/>
    </source>
</evidence>
<evidence type="ECO:0000259" key="14">
    <source>
        <dbReference type="Pfam" id="PF01433"/>
    </source>
</evidence>
<dbReference type="SUPFAM" id="SSF63737">
    <property type="entry name" value="Leukotriene A4 hydrolase N-terminal domain"/>
    <property type="match status" value="1"/>
</dbReference>
<feature type="binding site" evidence="10">
    <location>
        <position position="363"/>
    </location>
    <ligand>
        <name>Zn(2+)</name>
        <dbReference type="ChEBI" id="CHEBI:29105"/>
        <note>catalytic</note>
    </ligand>
</feature>
<dbReference type="SUPFAM" id="SSF55486">
    <property type="entry name" value="Metalloproteases ('zincins'), catalytic domain"/>
    <property type="match status" value="1"/>
</dbReference>
<dbReference type="EC" id="3.4.11.-" evidence="12"/>
<dbReference type="InterPro" id="IPR014782">
    <property type="entry name" value="Peptidase_M1_dom"/>
</dbReference>
<reference evidence="18 19" key="1">
    <citation type="submission" date="2016-10" db="EMBL/GenBank/DDBJ databases">
        <authorList>
            <person name="Varghese N."/>
            <person name="Submissions S."/>
        </authorList>
    </citation>
    <scope>NUCLEOTIDE SEQUENCE [LARGE SCALE GENOMIC DNA]</scope>
    <source>
        <strain evidence="18 19">DSM 16525</strain>
    </source>
</reference>
<dbReference type="Gene3D" id="1.10.390.10">
    <property type="entry name" value="Neutral Protease Domain 2"/>
    <property type="match status" value="1"/>
</dbReference>
<dbReference type="CDD" id="cd09601">
    <property type="entry name" value="M1_APN-Q_like"/>
    <property type="match status" value="1"/>
</dbReference>
<dbReference type="Gene3D" id="2.60.40.1910">
    <property type="match status" value="1"/>
</dbReference>
<evidence type="ECO:0000259" key="16">
    <source>
        <dbReference type="Pfam" id="PF17900"/>
    </source>
</evidence>
<name>A0A511SUP6_MYXFU</name>
<feature type="signal peptide" evidence="13">
    <location>
        <begin position="1"/>
        <end position="20"/>
    </location>
</feature>
<dbReference type="InterPro" id="IPR045357">
    <property type="entry name" value="Aminopeptidase_N-like_N"/>
</dbReference>
<dbReference type="GO" id="GO:0005737">
    <property type="term" value="C:cytoplasm"/>
    <property type="evidence" value="ECO:0007669"/>
    <property type="project" value="TreeGrafter"/>
</dbReference>
<evidence type="ECO:0000256" key="12">
    <source>
        <dbReference type="RuleBase" id="RU364040"/>
    </source>
</evidence>
<dbReference type="InterPro" id="IPR034016">
    <property type="entry name" value="M1_APN-typ"/>
</dbReference>
<evidence type="ECO:0000256" key="9">
    <source>
        <dbReference type="PIRSR" id="PIRSR634016-1"/>
    </source>
</evidence>
<evidence type="ECO:0000256" key="2">
    <source>
        <dbReference type="ARBA" id="ARBA00010136"/>
    </source>
</evidence>
<dbReference type="GO" id="GO:0016285">
    <property type="term" value="F:alanyl aminopeptidase activity"/>
    <property type="evidence" value="ECO:0007669"/>
    <property type="project" value="UniProtKB-EC"/>
</dbReference>
<feature type="binding site" evidence="10">
    <location>
        <position position="340"/>
    </location>
    <ligand>
        <name>Zn(2+)</name>
        <dbReference type="ChEBI" id="CHEBI:29105"/>
        <note>catalytic</note>
    </ligand>
</feature>
<dbReference type="RefSeq" id="WP_046711343.1">
    <property type="nucleotide sequence ID" value="NZ_BJXR01000006.1"/>
</dbReference>
<feature type="domain" description="Peptidase M1 membrane alanine aminopeptidase" evidence="14">
    <location>
        <begin position="269"/>
        <end position="483"/>
    </location>
</feature>
<dbReference type="GO" id="GO:0006508">
    <property type="term" value="P:proteolysis"/>
    <property type="evidence" value="ECO:0007669"/>
    <property type="project" value="UniProtKB-KW"/>
</dbReference>
<sequence>MRWHSLLLVPALLSLHCTHATGSAGPSKPEATVAAAAPEWPEAQPPALRLPDTVQPLHYLLDLKLISTESTHSGTVTIDVDVREPVRQVWLHGQDLEVTSARIETQGRALEAKAVTASEGRLGLLLPETLPAGKARIVIAFTGQIDKERSRGLYSQEEGGHNYLYTFFEPVDARRAFPCFDEPGFKVPWQLRFTVKAEDVALANHAIEAKETLPDGLQRITFRDSKPMPSYLVAFVVGPFDVVDAGTTGRNNVPLRFIVPKGRGAETAYAASVTPRIVTVLEDFFDQAYPYEKLDVAVVPRYWGTMEHPGLVALGQPLTLIRPGEETLQRRKWYVNIAGHELGHYWFGNIVTCRWWDDIWLNESLTSWLDRKQMDGFDPSWGFGRDASTNALAGAMSADALDAALPVRKPANTHDEVIGSFDNSTTYAKGSAIIGMFESWLGEDKMRDILRAHIRKHEWGTATSDDFAATLAQAASPDVARSFRSFIDQPGAPHISAQLVCDAGKAPRLKLSQERFLPAGSTASKDATWSVPVCVRAGDRTGDVRACQLLSERTGEMELPMKSCPQWVLLNAGGMGYYRASYTLQQFQQVNGVARKSLTVPERLAFFADIEGAVSRGDVRLGEVLSLVNDTAKDPDRGIALSGARLLHLVGEDSLTPAERQRFRAWVGKLYGARARALGWQPAKGDSDEVKQTRSLFLSLAAMMGDEPTLTREAKALVTKWLAKRDSVSPEAVPVALAVAARNSDRALHEQLLTRARKAEDRNERNQMINALSGFRDPELVKQNLTLAMTEFDVRDARPLFGGAFGEPETRAVAWKFYRENFDTLASRVRSDELGWLIAMTGSLCDDTSRAEMEAFLGPRVDKLEGAPRAYARALESVRLCVESNRLHQDSVRAFIGKLPQVTAAPTR</sequence>
<keyword evidence="3 12" id="KW-0031">Aminopeptidase</keyword>
<evidence type="ECO:0000256" key="6">
    <source>
        <dbReference type="ARBA" id="ARBA00022801"/>
    </source>
</evidence>
<keyword evidence="7 10" id="KW-0862">Zinc</keyword>
<evidence type="ECO:0000313" key="19">
    <source>
        <dbReference type="Proteomes" id="UP000183760"/>
    </source>
</evidence>
<dbReference type="Pfam" id="PF17900">
    <property type="entry name" value="Peptidase_M1_N"/>
    <property type="match status" value="1"/>
</dbReference>
<evidence type="ECO:0000313" key="17">
    <source>
        <dbReference type="EMBL" id="GEN05237.1"/>
    </source>
</evidence>
<feature type="site" description="Transition state stabilizer" evidence="11">
    <location>
        <position position="427"/>
    </location>
</feature>
<keyword evidence="13" id="KW-0732">Signal</keyword>
<dbReference type="EMBL" id="BJXR01000006">
    <property type="protein sequence ID" value="GEN05237.1"/>
    <property type="molecule type" value="Genomic_DNA"/>
</dbReference>
<dbReference type="PRINTS" id="PR00756">
    <property type="entry name" value="ALADIPTASE"/>
</dbReference>
<protein>
    <recommendedName>
        <fullName evidence="12">Aminopeptidase</fullName>
        <ecNumber evidence="12">3.4.11.-</ecNumber>
    </recommendedName>
</protein>
<evidence type="ECO:0000256" key="1">
    <source>
        <dbReference type="ARBA" id="ARBA00000098"/>
    </source>
</evidence>
<dbReference type="AlphaFoldDB" id="A0A511SUP6"/>
<dbReference type="Pfam" id="PF11838">
    <property type="entry name" value="ERAP1_C"/>
    <property type="match status" value="1"/>
</dbReference>
<comment type="cofactor">
    <cofactor evidence="10 12">
        <name>Zn(2+)</name>
        <dbReference type="ChEBI" id="CHEBI:29105"/>
    </cofactor>
    <text evidence="10 12">Binds 1 zinc ion per subunit.</text>
</comment>
<evidence type="ECO:0000256" key="7">
    <source>
        <dbReference type="ARBA" id="ARBA00022833"/>
    </source>
</evidence>
<dbReference type="InterPro" id="IPR042097">
    <property type="entry name" value="Aminopeptidase_N-like_N_sf"/>
</dbReference>
<feature type="chain" id="PRO_5023040464" description="Aminopeptidase" evidence="13">
    <location>
        <begin position="21"/>
        <end position="908"/>
    </location>
</feature>
<evidence type="ECO:0000259" key="15">
    <source>
        <dbReference type="Pfam" id="PF11838"/>
    </source>
</evidence>
<keyword evidence="5 10" id="KW-0479">Metal-binding</keyword>
<feature type="active site" description="Proton acceptor" evidence="9">
    <location>
        <position position="341"/>
    </location>
</feature>
<comment type="similarity">
    <text evidence="2 12">Belongs to the peptidase M1 family.</text>
</comment>
<dbReference type="InterPro" id="IPR001930">
    <property type="entry name" value="Peptidase_M1"/>
</dbReference>
<gene>
    <name evidence="17" type="primary">pepN_1</name>
    <name evidence="17" type="ORF">MFU01_02740</name>
    <name evidence="18" type="ORF">SAMN05443572_1011218</name>
</gene>
<dbReference type="GO" id="GO:0070006">
    <property type="term" value="F:metalloaminopeptidase activity"/>
    <property type="evidence" value="ECO:0007669"/>
    <property type="project" value="TreeGrafter"/>
</dbReference>
<dbReference type="InterPro" id="IPR024571">
    <property type="entry name" value="ERAP1-like_C_dom"/>
</dbReference>
<keyword evidence="19" id="KW-1185">Reference proteome</keyword>
<evidence type="ECO:0000256" key="13">
    <source>
        <dbReference type="SAM" id="SignalP"/>
    </source>
</evidence>
<dbReference type="GO" id="GO:0016020">
    <property type="term" value="C:membrane"/>
    <property type="evidence" value="ECO:0007669"/>
    <property type="project" value="TreeGrafter"/>
</dbReference>
<dbReference type="OrthoDB" id="9816201at2"/>
<dbReference type="PANTHER" id="PTHR11533">
    <property type="entry name" value="PROTEASE M1 ZINC METALLOPROTEASE"/>
    <property type="match status" value="1"/>
</dbReference>
<feature type="domain" description="ERAP1-like C-terminal" evidence="15">
    <location>
        <begin position="567"/>
        <end position="879"/>
    </location>
</feature>
<dbReference type="GO" id="GO:0042277">
    <property type="term" value="F:peptide binding"/>
    <property type="evidence" value="ECO:0007669"/>
    <property type="project" value="TreeGrafter"/>
</dbReference>
<evidence type="ECO:0000256" key="4">
    <source>
        <dbReference type="ARBA" id="ARBA00022670"/>
    </source>
</evidence>
<dbReference type="InterPro" id="IPR050344">
    <property type="entry name" value="Peptidase_M1_aminopeptidases"/>
</dbReference>
<evidence type="ECO:0000256" key="5">
    <source>
        <dbReference type="ARBA" id="ARBA00022723"/>
    </source>
</evidence>
<organism evidence="17 20">
    <name type="scientific">Myxococcus fulvus</name>
    <dbReference type="NCBI Taxonomy" id="33"/>
    <lineage>
        <taxon>Bacteria</taxon>
        <taxon>Pseudomonadati</taxon>
        <taxon>Myxococcota</taxon>
        <taxon>Myxococcia</taxon>
        <taxon>Myxococcales</taxon>
        <taxon>Cystobacterineae</taxon>
        <taxon>Myxococcaceae</taxon>
        <taxon>Myxococcus</taxon>
    </lineage>
</organism>
<evidence type="ECO:0000256" key="3">
    <source>
        <dbReference type="ARBA" id="ARBA00022438"/>
    </source>
</evidence>
<keyword evidence="4 12" id="KW-0645">Protease</keyword>
<dbReference type="InterPro" id="IPR027268">
    <property type="entry name" value="Peptidase_M4/M1_CTD_sf"/>
</dbReference>
<dbReference type="Gene3D" id="1.25.50.20">
    <property type="match status" value="1"/>
</dbReference>
<dbReference type="Pfam" id="PF01433">
    <property type="entry name" value="Peptidase_M1"/>
    <property type="match status" value="1"/>
</dbReference>
<dbReference type="GO" id="GO:0043171">
    <property type="term" value="P:peptide catabolic process"/>
    <property type="evidence" value="ECO:0007669"/>
    <property type="project" value="TreeGrafter"/>
</dbReference>
<dbReference type="GO" id="GO:0005615">
    <property type="term" value="C:extracellular space"/>
    <property type="evidence" value="ECO:0007669"/>
    <property type="project" value="TreeGrafter"/>
</dbReference>
<keyword evidence="6 12" id="KW-0378">Hydrolase</keyword>
<dbReference type="Proteomes" id="UP000321514">
    <property type="component" value="Unassembled WGS sequence"/>
</dbReference>
<dbReference type="STRING" id="1334629.MFUL124B02_07005"/>
<dbReference type="Proteomes" id="UP000183760">
    <property type="component" value="Unassembled WGS sequence"/>
</dbReference>
<evidence type="ECO:0000256" key="8">
    <source>
        <dbReference type="ARBA" id="ARBA00023049"/>
    </source>
</evidence>
<feature type="binding site" evidence="10">
    <location>
        <position position="344"/>
    </location>
    <ligand>
        <name>Zn(2+)</name>
        <dbReference type="ChEBI" id="CHEBI:29105"/>
        <note>catalytic</note>
    </ligand>
</feature>
<evidence type="ECO:0000256" key="10">
    <source>
        <dbReference type="PIRSR" id="PIRSR634016-3"/>
    </source>
</evidence>